<accession>A0ABV6YYD6</accession>
<dbReference type="Gene3D" id="1.20.1250.20">
    <property type="entry name" value="MFS general substrate transporter like domains"/>
    <property type="match status" value="1"/>
</dbReference>
<dbReference type="EMBL" id="JBHPBY010000151">
    <property type="protein sequence ID" value="MFC1851086.1"/>
    <property type="molecule type" value="Genomic_DNA"/>
</dbReference>
<gene>
    <name evidence="2" type="ORF">ACFL27_12905</name>
</gene>
<dbReference type="Pfam" id="PF01564">
    <property type="entry name" value="Spermine_synth"/>
    <property type="match status" value="1"/>
</dbReference>
<keyword evidence="1" id="KW-0812">Transmembrane</keyword>
<name>A0ABV6YYD6_UNCC1</name>
<feature type="transmembrane region" description="Helical" evidence="1">
    <location>
        <begin position="492"/>
        <end position="512"/>
    </location>
</feature>
<reference evidence="2 3" key="1">
    <citation type="submission" date="2024-09" db="EMBL/GenBank/DDBJ databases">
        <title>Laminarin stimulates single cell rates of sulfate reduction while oxygen inhibits transcriptomic activity in coastal marine sediment.</title>
        <authorList>
            <person name="Lindsay M."/>
            <person name="Orcutt B."/>
            <person name="Emerson D."/>
            <person name="Stepanauskas R."/>
            <person name="D'Angelo T."/>
        </authorList>
    </citation>
    <scope>NUCLEOTIDE SEQUENCE [LARGE SCALE GENOMIC DNA]</scope>
    <source>
        <strain evidence="2">SAG AM-311-K15</strain>
    </source>
</reference>
<feature type="transmembrane region" description="Helical" evidence="1">
    <location>
        <begin position="532"/>
        <end position="556"/>
    </location>
</feature>
<protein>
    <submittedName>
        <fullName evidence="2">Fused MFS/spermidine synthase</fullName>
    </submittedName>
</protein>
<feature type="transmembrane region" description="Helical" evidence="1">
    <location>
        <begin position="388"/>
        <end position="408"/>
    </location>
</feature>
<dbReference type="InterPro" id="IPR036259">
    <property type="entry name" value="MFS_trans_sf"/>
</dbReference>
<dbReference type="PANTHER" id="PTHR11558:SF11">
    <property type="entry name" value="SPERMIDINE SYNTHASE"/>
    <property type="match status" value="1"/>
</dbReference>
<feature type="transmembrane region" description="Helical" evidence="1">
    <location>
        <begin position="12"/>
        <end position="32"/>
    </location>
</feature>
<feature type="transmembrane region" description="Helical" evidence="1">
    <location>
        <begin position="235"/>
        <end position="261"/>
    </location>
</feature>
<dbReference type="SUPFAM" id="SSF103473">
    <property type="entry name" value="MFS general substrate transporter"/>
    <property type="match status" value="1"/>
</dbReference>
<feature type="transmembrane region" description="Helical" evidence="1">
    <location>
        <begin position="177"/>
        <end position="198"/>
    </location>
</feature>
<dbReference type="Gene3D" id="3.40.50.150">
    <property type="entry name" value="Vaccinia Virus protein VP39"/>
    <property type="match status" value="1"/>
</dbReference>
<comment type="caution">
    <text evidence="2">The sequence shown here is derived from an EMBL/GenBank/DDBJ whole genome shotgun (WGS) entry which is preliminary data.</text>
</comment>
<feature type="transmembrane region" description="Helical" evidence="1">
    <location>
        <begin position="429"/>
        <end position="448"/>
    </location>
</feature>
<dbReference type="NCBIfam" id="NF037959">
    <property type="entry name" value="MFS_SpdSyn"/>
    <property type="match status" value="2"/>
</dbReference>
<dbReference type="InterPro" id="IPR029063">
    <property type="entry name" value="SAM-dependent_MTases_sf"/>
</dbReference>
<dbReference type="SUPFAM" id="SSF53335">
    <property type="entry name" value="S-adenosyl-L-methionine-dependent methyltransferases"/>
    <property type="match status" value="1"/>
</dbReference>
<keyword evidence="1" id="KW-0472">Membrane</keyword>
<dbReference type="InterPro" id="IPR001045">
    <property type="entry name" value="Spermi_synthase"/>
</dbReference>
<sequence>MRSLKHYSRALLYFLFISFSLYGGLISISTGAGELSEMTDNESFPEGALARMNELHQNQKRSGTCDFDLNTPTPGWGQEKSAVSGASGPSGRSPYLYLFDNNKYIFHSDFLAGATSKQKEATSIIDITPSSHAERHLKLKISEELDETTYLDRIYLQVTLKQAFLEKVVLIFTQKEFQLLLFLVGTLLVFGLYFVKLMRNKSQIEFQNQVVHFVIFFSGIAALIYELLWVRMLHLLFGVSSFAVATVVAVFMFGLGLGSIIFGKVAEKSKNVLITYAYLELGIAILSTVSYILLNTHQIDKIYHLIYNYSNFYTISLVRLLISSLILLPPTLAIGGTIPLITKYLTVSNQTLGSKFSIIYYVNTFGAFFGVILTGFILVQFFGIRTSFLIAVFINVVIFLTVLLISRGKTLLGAAKIDEGESLIKVREMLPLLFLTGFISLGYEVSWTRGLTNLGLTTTYSFSMILGGFLLGIMFGSYLISKFIDKLKDPIIHFSIYSMIVGFLGATVLLLFNKFKILSAEVFTLFGFYGRLPFYAEPLLGTIISFVPAVFMGMMFPLGVRLYAGNTKGIGEKVGRAYLANTFGALLGSLSAGFVFIPFIGIKYANSILISLSFIISGYMLHLAIRYNNKRQKTIIVSLFLLILMIASSALFSFSSNLQTFGRDKLIYYSEGLSAVVTVEETIMPDGQAYKKLKIDSQGVAGTDPVMTIDSKMLAHIPLLLVKDPKTAVTVGFGSGGTSYSMLLHEVDVYAVEIEKKVIEASHEFAELNFNSQNNPALHLVIDDARNYLDAVNKTFDVIVTDVTNLKYKSNPSLYSKDYFEIMRNALSDKGVAAAWIPMGGLSFSDLQILTASFEDVFPHTTIWYFSPKLTHFLVLIGTKETLSVNLNLLKERLPVVKSDFQNSGVNNEYDLGANLFMGEKDVDQLVKGAMIHTDNDPVLEFSDIDAYFTADAFDNFERLLSFKKENLIHYFDVTDMQKVLLMEMFHLVKMKYKVAATHRIKKPALTPRIFLDPISISDADRALISDYDNEYFVMKRGAEHVLEFKLPENYEKIEFVAQGYYRVHEKNKNESQVKTKEKIE</sequence>
<feature type="transmembrane region" description="Helical" evidence="1">
    <location>
        <begin position="358"/>
        <end position="382"/>
    </location>
</feature>
<dbReference type="Proteomes" id="UP001594351">
    <property type="component" value="Unassembled WGS sequence"/>
</dbReference>
<proteinExistence type="predicted"/>
<keyword evidence="3" id="KW-1185">Reference proteome</keyword>
<feature type="transmembrane region" description="Helical" evidence="1">
    <location>
        <begin position="608"/>
        <end position="627"/>
    </location>
</feature>
<feature type="transmembrane region" description="Helical" evidence="1">
    <location>
        <begin position="210"/>
        <end position="229"/>
    </location>
</feature>
<feature type="transmembrane region" description="Helical" evidence="1">
    <location>
        <begin position="273"/>
        <end position="293"/>
    </location>
</feature>
<evidence type="ECO:0000256" key="1">
    <source>
        <dbReference type="SAM" id="Phobius"/>
    </source>
</evidence>
<evidence type="ECO:0000313" key="2">
    <source>
        <dbReference type="EMBL" id="MFC1851086.1"/>
    </source>
</evidence>
<evidence type="ECO:0000313" key="3">
    <source>
        <dbReference type="Proteomes" id="UP001594351"/>
    </source>
</evidence>
<keyword evidence="1" id="KW-1133">Transmembrane helix</keyword>
<feature type="transmembrane region" description="Helical" evidence="1">
    <location>
        <begin position="577"/>
        <end position="602"/>
    </location>
</feature>
<dbReference type="PANTHER" id="PTHR11558">
    <property type="entry name" value="SPERMIDINE/SPERMINE SYNTHASE"/>
    <property type="match status" value="1"/>
</dbReference>
<organism evidence="2 3">
    <name type="scientific">candidate division CSSED10-310 bacterium</name>
    <dbReference type="NCBI Taxonomy" id="2855610"/>
    <lineage>
        <taxon>Bacteria</taxon>
        <taxon>Bacteria division CSSED10-310</taxon>
    </lineage>
</organism>
<feature type="transmembrane region" description="Helical" evidence="1">
    <location>
        <begin position="460"/>
        <end position="480"/>
    </location>
</feature>
<feature type="transmembrane region" description="Helical" evidence="1">
    <location>
        <begin position="634"/>
        <end position="654"/>
    </location>
</feature>
<feature type="transmembrane region" description="Helical" evidence="1">
    <location>
        <begin position="313"/>
        <end position="338"/>
    </location>
</feature>